<evidence type="ECO:0000256" key="1">
    <source>
        <dbReference type="SAM" id="MobiDB-lite"/>
    </source>
</evidence>
<proteinExistence type="predicted"/>
<dbReference type="AlphaFoldDB" id="A0A0D2G8I6"/>
<gene>
    <name evidence="2" type="ORF">PV04_04174</name>
</gene>
<evidence type="ECO:0000313" key="2">
    <source>
        <dbReference type="EMBL" id="KIW68214.1"/>
    </source>
</evidence>
<evidence type="ECO:0000313" key="3">
    <source>
        <dbReference type="Proteomes" id="UP000054266"/>
    </source>
</evidence>
<organism evidence="2 3">
    <name type="scientific">Phialophora macrospora</name>
    <dbReference type="NCBI Taxonomy" id="1851006"/>
    <lineage>
        <taxon>Eukaryota</taxon>
        <taxon>Fungi</taxon>
        <taxon>Dikarya</taxon>
        <taxon>Ascomycota</taxon>
        <taxon>Pezizomycotina</taxon>
        <taxon>Eurotiomycetes</taxon>
        <taxon>Chaetothyriomycetidae</taxon>
        <taxon>Chaetothyriales</taxon>
        <taxon>Herpotrichiellaceae</taxon>
        <taxon>Phialophora</taxon>
    </lineage>
</organism>
<keyword evidence="3" id="KW-1185">Reference proteome</keyword>
<feature type="region of interest" description="Disordered" evidence="1">
    <location>
        <begin position="1"/>
        <end position="31"/>
    </location>
</feature>
<sequence>MSTATTTTRKSAADIINSASRHTKPFAHHESHKNDYRKQLWCDTQWTNLSVQAKKIHNLSTLPYFDPDTMLLSKDVNQKLWHQLERLWDYLGPERAPFATPVMVEGGEVKWHSFLNGDRGDEAEIYTNAVDAFMSRGRKPGEYDG</sequence>
<protein>
    <submittedName>
        <fullName evidence="2">Uncharacterized protein</fullName>
    </submittedName>
</protein>
<dbReference type="Proteomes" id="UP000054266">
    <property type="component" value="Unassembled WGS sequence"/>
</dbReference>
<dbReference type="EMBL" id="KN846958">
    <property type="protein sequence ID" value="KIW68214.1"/>
    <property type="molecule type" value="Genomic_DNA"/>
</dbReference>
<name>A0A0D2G8I6_9EURO</name>
<reference evidence="2 3" key="1">
    <citation type="submission" date="2015-01" db="EMBL/GenBank/DDBJ databases">
        <title>The Genome Sequence of Capronia semiimmersa CBS27337.</title>
        <authorList>
            <consortium name="The Broad Institute Genomics Platform"/>
            <person name="Cuomo C."/>
            <person name="de Hoog S."/>
            <person name="Gorbushina A."/>
            <person name="Stielow B."/>
            <person name="Teixiera M."/>
            <person name="Abouelleil A."/>
            <person name="Chapman S.B."/>
            <person name="Priest M."/>
            <person name="Young S.K."/>
            <person name="Wortman J."/>
            <person name="Nusbaum C."/>
            <person name="Birren B."/>
        </authorList>
    </citation>
    <scope>NUCLEOTIDE SEQUENCE [LARGE SCALE GENOMIC DNA]</scope>
    <source>
        <strain evidence="2 3">CBS 27337</strain>
    </source>
</reference>
<accession>A0A0D2G8I6</accession>
<dbReference type="HOGENOM" id="CLU_132423_0_0_1"/>